<proteinExistence type="predicted"/>
<evidence type="ECO:0000313" key="1">
    <source>
        <dbReference type="EMBL" id="QRV01790.1"/>
    </source>
</evidence>
<accession>A0ABX7II50</accession>
<dbReference type="Proteomes" id="UP000602653">
    <property type="component" value="Chromosome"/>
</dbReference>
<reference evidence="1 2" key="1">
    <citation type="submission" date="2021-02" db="EMBL/GenBank/DDBJ databases">
        <title>Complete Genome Sequence of Arcanobacterium phocisimile strain DSM 26142T from a harbour seal.</title>
        <authorList>
            <person name="Borowiak M."/>
            <person name="Alssahen M."/>
            <person name="Malorny B."/>
            <person name="Laemmler C."/>
            <person name="Siebert U."/>
            <person name="Ploetz M."/>
            <person name="Abdulmawjood A."/>
        </authorList>
    </citation>
    <scope>NUCLEOTIDE SEQUENCE [LARGE SCALE GENOMIC DNA]</scope>
    <source>
        <strain evidence="1 2">DSM 26142</strain>
    </source>
</reference>
<protein>
    <submittedName>
        <fullName evidence="1">RloB domain-containing protein</fullName>
    </submittedName>
</protein>
<gene>
    <name evidence="1" type="ORF">JTE88_06775</name>
</gene>
<name>A0ABX7II50_9ACTO</name>
<keyword evidence="2" id="KW-1185">Reference proteome</keyword>
<sequence>MSRNKLKAKERKSGKRSYLKLFIIIVEGETEEQYFKQEIFRNKRIKLISSIGKNSDPESLIRATDVKARQEKLITGDQVWIVLDRDEQGNQRSKREKLRKVVDWQAKDDSRGIAFSSPQFEYWLLLHYEKGTGVTTKKDCLEKLKKHHNGRYKKNVQFSYSREEIYQACEHSKERLSQLGISATNMRETIDKDHSGYSTVHVLVEEILDSMQL</sequence>
<dbReference type="InterPro" id="IPR025591">
    <property type="entry name" value="RloB"/>
</dbReference>
<dbReference type="EMBL" id="CP070228">
    <property type="protein sequence ID" value="QRV01790.1"/>
    <property type="molecule type" value="Genomic_DNA"/>
</dbReference>
<evidence type="ECO:0000313" key="2">
    <source>
        <dbReference type="Proteomes" id="UP000602653"/>
    </source>
</evidence>
<dbReference type="Pfam" id="PF13707">
    <property type="entry name" value="RloB"/>
    <property type="match status" value="1"/>
</dbReference>
<organism evidence="1 2">
    <name type="scientific">Arcanobacterium phocisimile</name>
    <dbReference type="NCBI Taxonomy" id="1302235"/>
    <lineage>
        <taxon>Bacteria</taxon>
        <taxon>Bacillati</taxon>
        <taxon>Actinomycetota</taxon>
        <taxon>Actinomycetes</taxon>
        <taxon>Actinomycetales</taxon>
        <taxon>Actinomycetaceae</taxon>
        <taxon>Arcanobacterium</taxon>
    </lineage>
</organism>
<dbReference type="RefSeq" id="WP_204423816.1">
    <property type="nucleotide sequence ID" value="NZ_CP070228.1"/>
</dbReference>